<reference evidence="5 6" key="1">
    <citation type="journal article" date="2022" name="ISME Commun">
        <title>Vulcanimicrobium alpinus gen. nov. sp. nov., the first cultivated representative of the candidate phylum 'Eremiobacterota', is a metabolically versatile aerobic anoxygenic phototroph.</title>
        <authorList>
            <person name="Yabe S."/>
            <person name="Muto K."/>
            <person name="Abe K."/>
            <person name="Yokota A."/>
            <person name="Staudigel H."/>
            <person name="Tebo B.M."/>
        </authorList>
    </citation>
    <scope>NUCLEOTIDE SEQUENCE [LARGE SCALE GENOMIC DNA]</scope>
    <source>
        <strain evidence="5 6">WC8-2</strain>
    </source>
</reference>
<sequence>MTDLPVIIEVAVNETALRAKHGNDRIPYSPREIVEDACRAREAGAAILHWHGREPVSGEPRNDVELYLEVIEGVRARCDILIHPTLGYITQHAVDDRIRHIVAANSNPATRVDFAPVDFGSLNVDYWDVEAKRWETDDKIYLNPRKNLTAVLEALRDHDVRTDAVCWEVGHIRTAKRYQEIGLLRDPFWLLVFTGARMPTGASQTLPGLLAMLAELDPDEPWFVCNWNGDVLPAAAWAITLGGHVRCGLGDWQYVERGSPDNAQVVDWVASIARAVGRPIATPDDARAILRLPAPVVT</sequence>
<keyword evidence="4" id="KW-0862">Zinc</keyword>
<dbReference type="PANTHER" id="PTHR37418">
    <property type="entry name" value="3-KETO-5-AMINOHEXANOATE CLEAVAGE ENZYME-RELATED"/>
    <property type="match status" value="1"/>
</dbReference>
<evidence type="ECO:0000256" key="2">
    <source>
        <dbReference type="ARBA" id="ARBA00022679"/>
    </source>
</evidence>
<comment type="cofactor">
    <cofactor evidence="1">
        <name>Zn(2+)</name>
        <dbReference type="ChEBI" id="CHEBI:29105"/>
    </cofactor>
</comment>
<protein>
    <submittedName>
        <fullName evidence="5">3-keto-5-aminohexanoate cleavage protein</fullName>
    </submittedName>
</protein>
<evidence type="ECO:0000256" key="3">
    <source>
        <dbReference type="ARBA" id="ARBA00022723"/>
    </source>
</evidence>
<dbReference type="InterPro" id="IPR013785">
    <property type="entry name" value="Aldolase_TIM"/>
</dbReference>
<accession>A0AAN1XXQ2</accession>
<dbReference type="RefSeq" id="WP_317994191.1">
    <property type="nucleotide sequence ID" value="NZ_AP025523.1"/>
</dbReference>
<dbReference type="Proteomes" id="UP001317532">
    <property type="component" value="Chromosome"/>
</dbReference>
<evidence type="ECO:0000313" key="6">
    <source>
        <dbReference type="Proteomes" id="UP001317532"/>
    </source>
</evidence>
<gene>
    <name evidence="5" type="ORF">WPS_18070</name>
</gene>
<dbReference type="GO" id="GO:0043720">
    <property type="term" value="F:3-keto-5-aminohexanoate cleavage activity"/>
    <property type="evidence" value="ECO:0007669"/>
    <property type="project" value="InterPro"/>
</dbReference>
<name>A0AAN1XXQ2_UNVUL</name>
<dbReference type="PANTHER" id="PTHR37418:SF2">
    <property type="entry name" value="3-KETO-5-AMINOHEXANOATE CLEAVAGE ENZYME"/>
    <property type="match status" value="1"/>
</dbReference>
<proteinExistence type="predicted"/>
<evidence type="ECO:0000256" key="4">
    <source>
        <dbReference type="ARBA" id="ARBA00022833"/>
    </source>
</evidence>
<dbReference type="KEGG" id="vab:WPS_18070"/>
<keyword evidence="6" id="KW-1185">Reference proteome</keyword>
<dbReference type="Gene3D" id="3.20.20.70">
    <property type="entry name" value="Aldolase class I"/>
    <property type="match status" value="1"/>
</dbReference>
<dbReference type="EMBL" id="AP025523">
    <property type="protein sequence ID" value="BDE06531.1"/>
    <property type="molecule type" value="Genomic_DNA"/>
</dbReference>
<evidence type="ECO:0000313" key="5">
    <source>
        <dbReference type="EMBL" id="BDE06531.1"/>
    </source>
</evidence>
<dbReference type="AlphaFoldDB" id="A0AAN1XXQ2"/>
<dbReference type="Pfam" id="PF05853">
    <property type="entry name" value="BKACE"/>
    <property type="match status" value="1"/>
</dbReference>
<dbReference type="GO" id="GO:0046872">
    <property type="term" value="F:metal ion binding"/>
    <property type="evidence" value="ECO:0007669"/>
    <property type="project" value="UniProtKB-KW"/>
</dbReference>
<keyword evidence="3" id="KW-0479">Metal-binding</keyword>
<organism evidence="5 6">
    <name type="scientific">Vulcanimicrobium alpinum</name>
    <dbReference type="NCBI Taxonomy" id="3016050"/>
    <lineage>
        <taxon>Bacteria</taxon>
        <taxon>Bacillati</taxon>
        <taxon>Vulcanimicrobiota</taxon>
        <taxon>Vulcanimicrobiia</taxon>
        <taxon>Vulcanimicrobiales</taxon>
        <taxon>Vulcanimicrobiaceae</taxon>
        <taxon>Vulcanimicrobium</taxon>
    </lineage>
</organism>
<keyword evidence="2" id="KW-0808">Transferase</keyword>
<evidence type="ECO:0000256" key="1">
    <source>
        <dbReference type="ARBA" id="ARBA00001947"/>
    </source>
</evidence>
<dbReference type="InterPro" id="IPR008567">
    <property type="entry name" value="BKACE"/>
</dbReference>